<name>A0A6J5PM30_9CAUD</name>
<evidence type="ECO:0000313" key="6">
    <source>
        <dbReference type="EMBL" id="CAB4210772.1"/>
    </source>
</evidence>
<protein>
    <recommendedName>
        <fullName evidence="7">Coil containing protein</fullName>
    </recommendedName>
</protein>
<feature type="coiled-coil region" evidence="1">
    <location>
        <begin position="9"/>
        <end position="36"/>
    </location>
</feature>
<reference evidence="3" key="1">
    <citation type="submission" date="2020-05" db="EMBL/GenBank/DDBJ databases">
        <authorList>
            <person name="Chiriac C."/>
            <person name="Salcher M."/>
            <person name="Ghai R."/>
            <person name="Kavagutti S V."/>
        </authorList>
    </citation>
    <scope>NUCLEOTIDE SEQUENCE</scope>
</reference>
<dbReference type="EMBL" id="LR796833">
    <property type="protein sequence ID" value="CAB4168694.1"/>
    <property type="molecule type" value="Genomic_DNA"/>
</dbReference>
<evidence type="ECO:0000313" key="5">
    <source>
        <dbReference type="EMBL" id="CAB4196306.1"/>
    </source>
</evidence>
<proteinExistence type="predicted"/>
<dbReference type="EMBL" id="LR797372">
    <property type="protein sequence ID" value="CAB4210772.1"/>
    <property type="molecule type" value="Genomic_DNA"/>
</dbReference>
<organism evidence="3">
    <name type="scientific">uncultured Caudovirales phage</name>
    <dbReference type="NCBI Taxonomy" id="2100421"/>
    <lineage>
        <taxon>Viruses</taxon>
        <taxon>Duplodnaviria</taxon>
        <taxon>Heunggongvirae</taxon>
        <taxon>Uroviricota</taxon>
        <taxon>Caudoviricetes</taxon>
        <taxon>Peduoviridae</taxon>
        <taxon>Maltschvirus</taxon>
        <taxon>Maltschvirus maltsch</taxon>
    </lineage>
</organism>
<evidence type="ECO:0000256" key="1">
    <source>
        <dbReference type="SAM" id="Coils"/>
    </source>
</evidence>
<sequence>MAKKIITETAALVDELTDLREKIAALQAREEALKIAFRHYGTSSHVGTYTEVTVAEARITSTPDADLKAHYDAAMALTKATLGSAYIETHTDRKLAAAAISVTARKVLALAA</sequence>
<dbReference type="EMBL" id="LR797249">
    <property type="protein sequence ID" value="CAB4196306.1"/>
    <property type="molecule type" value="Genomic_DNA"/>
</dbReference>
<evidence type="ECO:0000313" key="3">
    <source>
        <dbReference type="EMBL" id="CAB4168694.1"/>
    </source>
</evidence>
<dbReference type="EMBL" id="LR796633">
    <property type="protein sequence ID" value="CAB4156312.1"/>
    <property type="molecule type" value="Genomic_DNA"/>
</dbReference>
<evidence type="ECO:0000313" key="4">
    <source>
        <dbReference type="EMBL" id="CAB4181815.1"/>
    </source>
</evidence>
<dbReference type="EMBL" id="LR797012">
    <property type="protein sequence ID" value="CAB4181815.1"/>
    <property type="molecule type" value="Genomic_DNA"/>
</dbReference>
<accession>A0A6J5PM30</accession>
<evidence type="ECO:0000313" key="2">
    <source>
        <dbReference type="EMBL" id="CAB4156312.1"/>
    </source>
</evidence>
<evidence type="ECO:0008006" key="7">
    <source>
        <dbReference type="Google" id="ProtNLM"/>
    </source>
</evidence>
<keyword evidence="1" id="KW-0175">Coiled coil</keyword>
<gene>
    <name evidence="4" type="ORF">UFOVP1069_69</name>
    <name evidence="5" type="ORF">UFOVP1301_71</name>
    <name evidence="6" type="ORF">UFOVP1415_43</name>
    <name evidence="2" type="ORF">UFOVP663_56</name>
    <name evidence="3" type="ORF">UFOVP894_32</name>
</gene>